<reference evidence="2" key="1">
    <citation type="submission" date="2021-12" db="EMBL/GenBank/DDBJ databases">
        <title>Convergent genome expansion in fungi linked to evolution of root-endophyte symbiosis.</title>
        <authorList>
            <consortium name="DOE Joint Genome Institute"/>
            <person name="Ke Y.-H."/>
            <person name="Bonito G."/>
            <person name="Liao H.-L."/>
            <person name="Looney B."/>
            <person name="Rojas-Flechas A."/>
            <person name="Nash J."/>
            <person name="Hameed K."/>
            <person name="Schadt C."/>
            <person name="Martin F."/>
            <person name="Crous P.W."/>
            <person name="Miettinen O."/>
            <person name="Magnuson J.K."/>
            <person name="Labbe J."/>
            <person name="Jacobson D."/>
            <person name="Doktycz M.J."/>
            <person name="Veneault-Fourrey C."/>
            <person name="Kuo A."/>
            <person name="Mondo S."/>
            <person name="Calhoun S."/>
            <person name="Riley R."/>
            <person name="Ohm R."/>
            <person name="LaButti K."/>
            <person name="Andreopoulos B."/>
            <person name="Pangilinan J."/>
            <person name="Nolan M."/>
            <person name="Tritt A."/>
            <person name="Clum A."/>
            <person name="Lipzen A."/>
            <person name="Daum C."/>
            <person name="Barry K."/>
            <person name="Grigoriev I.V."/>
            <person name="Vilgalys R."/>
        </authorList>
    </citation>
    <scope>NUCLEOTIDE SEQUENCE</scope>
    <source>
        <strain evidence="2">PMI_201</strain>
    </source>
</reference>
<keyword evidence="3" id="KW-1185">Reference proteome</keyword>
<sequence length="245" mass="27308">MDQENIEYTDLFDFESLIHYGQDPSIDTFNAFTSAGLFDTSYQGPPLAGDPTFVPATPAEYSFYNNNAYLTSTPAFTASPQDFRPAVDNWAAGDARARPMKEKRRDAAIDFHIQRSSSAPHYPHSLPAKPQQASDAHSASYSRESSQESFTEKPQSVGSVSHATPGSSRSEQFSEGTPGSMELVLDMNMNAATQLPKKQRKRTKAEIEDYINVRRNGACLKHRKQHKKVIFPTLFLNREVLILAV</sequence>
<dbReference type="RefSeq" id="XP_046069586.1">
    <property type="nucleotide sequence ID" value="XM_046209941.1"/>
</dbReference>
<accession>A0AAD4KJT6</accession>
<evidence type="ECO:0000313" key="2">
    <source>
        <dbReference type="EMBL" id="KAH8693916.1"/>
    </source>
</evidence>
<dbReference type="EMBL" id="JAJTJA010000009">
    <property type="protein sequence ID" value="KAH8693916.1"/>
    <property type="molecule type" value="Genomic_DNA"/>
</dbReference>
<gene>
    <name evidence="2" type="ORF">BGW36DRAFT_212649</name>
</gene>
<evidence type="ECO:0000313" key="3">
    <source>
        <dbReference type="Proteomes" id="UP001201262"/>
    </source>
</evidence>
<comment type="caution">
    <text evidence="2">The sequence shown here is derived from an EMBL/GenBank/DDBJ whole genome shotgun (WGS) entry which is preliminary data.</text>
</comment>
<proteinExistence type="predicted"/>
<protein>
    <submittedName>
        <fullName evidence="2">Uncharacterized protein</fullName>
    </submittedName>
</protein>
<organism evidence="2 3">
    <name type="scientific">Talaromyces proteolyticus</name>
    <dbReference type="NCBI Taxonomy" id="1131652"/>
    <lineage>
        <taxon>Eukaryota</taxon>
        <taxon>Fungi</taxon>
        <taxon>Dikarya</taxon>
        <taxon>Ascomycota</taxon>
        <taxon>Pezizomycotina</taxon>
        <taxon>Eurotiomycetes</taxon>
        <taxon>Eurotiomycetidae</taxon>
        <taxon>Eurotiales</taxon>
        <taxon>Trichocomaceae</taxon>
        <taxon>Talaromyces</taxon>
        <taxon>Talaromyces sect. Bacilispori</taxon>
    </lineage>
</organism>
<evidence type="ECO:0000256" key="1">
    <source>
        <dbReference type="SAM" id="MobiDB-lite"/>
    </source>
</evidence>
<dbReference type="AlphaFoldDB" id="A0AAD4KJT6"/>
<feature type="compositionally biased region" description="Low complexity" evidence="1">
    <location>
        <begin position="134"/>
        <end position="149"/>
    </location>
</feature>
<name>A0AAD4KJT6_9EURO</name>
<dbReference type="GeneID" id="70240228"/>
<feature type="region of interest" description="Disordered" evidence="1">
    <location>
        <begin position="117"/>
        <end position="178"/>
    </location>
</feature>
<feature type="compositionally biased region" description="Polar residues" evidence="1">
    <location>
        <begin position="152"/>
        <end position="177"/>
    </location>
</feature>
<dbReference type="Proteomes" id="UP001201262">
    <property type="component" value="Unassembled WGS sequence"/>
</dbReference>